<dbReference type="Proteomes" id="UP000325440">
    <property type="component" value="Unassembled WGS sequence"/>
</dbReference>
<evidence type="ECO:0000313" key="8">
    <source>
        <dbReference type="EMBL" id="VVC29579.1"/>
    </source>
</evidence>
<keyword evidence="3 7" id="KW-0812">Transmembrane</keyword>
<dbReference type="PANTHER" id="PTHR13674">
    <property type="entry name" value="GROWTH AND TRANSFORMATION-DEPENDENT PROTEIN"/>
    <property type="match status" value="1"/>
</dbReference>
<dbReference type="Pfam" id="PF06388">
    <property type="entry name" value="DUF1075"/>
    <property type="match status" value="1"/>
</dbReference>
<dbReference type="EMBL" id="CABPRJ010000495">
    <property type="protein sequence ID" value="VVC29579.1"/>
    <property type="molecule type" value="Genomic_DNA"/>
</dbReference>
<keyword evidence="4 7" id="KW-1133">Transmembrane helix</keyword>
<comment type="similarity">
    <text evidence="2">Belongs to the UPF0389 family.</text>
</comment>
<evidence type="ECO:0000256" key="5">
    <source>
        <dbReference type="ARBA" id="ARBA00023136"/>
    </source>
</evidence>
<dbReference type="PANTHER" id="PTHR13674:SF5">
    <property type="entry name" value="UPF0389 PROTEIN CG9231"/>
    <property type="match status" value="1"/>
</dbReference>
<dbReference type="InterPro" id="IPR009432">
    <property type="entry name" value="DUF1075"/>
</dbReference>
<name>A0A5E4MDR7_9HEMI</name>
<reference evidence="8 9" key="1">
    <citation type="submission" date="2019-08" db="EMBL/GenBank/DDBJ databases">
        <authorList>
            <person name="Alioto T."/>
            <person name="Alioto T."/>
            <person name="Gomez Garrido J."/>
        </authorList>
    </citation>
    <scope>NUCLEOTIDE SEQUENCE [LARGE SCALE GENOMIC DNA]</scope>
</reference>
<evidence type="ECO:0000256" key="1">
    <source>
        <dbReference type="ARBA" id="ARBA00004167"/>
    </source>
</evidence>
<evidence type="ECO:0000256" key="6">
    <source>
        <dbReference type="SAM" id="MobiDB-lite"/>
    </source>
</evidence>
<evidence type="ECO:0000313" key="9">
    <source>
        <dbReference type="Proteomes" id="UP000325440"/>
    </source>
</evidence>
<feature type="region of interest" description="Disordered" evidence="6">
    <location>
        <begin position="22"/>
        <end position="46"/>
    </location>
</feature>
<comment type="subcellular location">
    <subcellularLocation>
        <location evidence="1">Membrane</location>
        <topology evidence="1">Single-pass membrane protein</topology>
    </subcellularLocation>
</comment>
<gene>
    <name evidence="8" type="ORF">CINCED_3A009506</name>
</gene>
<dbReference type="GO" id="GO:0016020">
    <property type="term" value="C:membrane"/>
    <property type="evidence" value="ECO:0007669"/>
    <property type="project" value="UniProtKB-SubCell"/>
</dbReference>
<feature type="compositionally biased region" description="Low complexity" evidence="6">
    <location>
        <begin position="27"/>
        <end position="38"/>
    </location>
</feature>
<evidence type="ECO:0000256" key="2">
    <source>
        <dbReference type="ARBA" id="ARBA00007363"/>
    </source>
</evidence>
<accession>A0A5E4MDR7</accession>
<feature type="transmembrane region" description="Helical" evidence="7">
    <location>
        <begin position="91"/>
        <end position="110"/>
    </location>
</feature>
<organism evidence="8 9">
    <name type="scientific">Cinara cedri</name>
    <dbReference type="NCBI Taxonomy" id="506608"/>
    <lineage>
        <taxon>Eukaryota</taxon>
        <taxon>Metazoa</taxon>
        <taxon>Ecdysozoa</taxon>
        <taxon>Arthropoda</taxon>
        <taxon>Hexapoda</taxon>
        <taxon>Insecta</taxon>
        <taxon>Pterygota</taxon>
        <taxon>Neoptera</taxon>
        <taxon>Paraneoptera</taxon>
        <taxon>Hemiptera</taxon>
        <taxon>Sternorrhyncha</taxon>
        <taxon>Aphidomorpha</taxon>
        <taxon>Aphidoidea</taxon>
        <taxon>Aphididae</taxon>
        <taxon>Lachninae</taxon>
        <taxon>Cinara</taxon>
    </lineage>
</organism>
<dbReference type="OrthoDB" id="8193498at2759"/>
<proteinExistence type="inferred from homology"/>
<evidence type="ECO:0000256" key="7">
    <source>
        <dbReference type="SAM" id="Phobius"/>
    </source>
</evidence>
<sequence>MNFVPRFGRNIKSGLFNFTRNPARKYTTPSTTSTSSIPPIEPPNPNATYPLTKTKKFLCVWAKRFPTMNEVPDHVTPALWSKVRSIIRIKVANYTMLMIIVGCVVMVVTGKRARDRGETIMQRNLDWHQKYDEGNSEEIHNIGLFGK</sequence>
<keyword evidence="5 7" id="KW-0472">Membrane</keyword>
<dbReference type="AlphaFoldDB" id="A0A5E4MDR7"/>
<evidence type="ECO:0000256" key="3">
    <source>
        <dbReference type="ARBA" id="ARBA00022692"/>
    </source>
</evidence>
<evidence type="ECO:0000256" key="4">
    <source>
        <dbReference type="ARBA" id="ARBA00022989"/>
    </source>
</evidence>
<keyword evidence="9" id="KW-1185">Reference proteome</keyword>
<protein>
    <submittedName>
        <fullName evidence="8">Uncharacterized protein</fullName>
    </submittedName>
</protein>